<dbReference type="AlphaFoldDB" id="A0A4C1X762"/>
<protein>
    <submittedName>
        <fullName evidence="1">Uncharacterized protein</fullName>
    </submittedName>
</protein>
<sequence length="127" mass="14380">MEGEQCRFIIRSIRRVGRPFVREGETRELTPENGTTRAADLCGSEVQCACSLAHTTLLMCQVLITPLMRHNFPFLFRSRGPDREHSALAQSGLAVGIWQLVVNTERLVQVKKLMVNSIVVVIDRVRF</sequence>
<comment type="caution">
    <text evidence="1">The sequence shown here is derived from an EMBL/GenBank/DDBJ whole genome shotgun (WGS) entry which is preliminary data.</text>
</comment>
<evidence type="ECO:0000313" key="2">
    <source>
        <dbReference type="Proteomes" id="UP000299102"/>
    </source>
</evidence>
<proteinExistence type="predicted"/>
<organism evidence="1 2">
    <name type="scientific">Eumeta variegata</name>
    <name type="common">Bagworm moth</name>
    <name type="synonym">Eumeta japonica</name>
    <dbReference type="NCBI Taxonomy" id="151549"/>
    <lineage>
        <taxon>Eukaryota</taxon>
        <taxon>Metazoa</taxon>
        <taxon>Ecdysozoa</taxon>
        <taxon>Arthropoda</taxon>
        <taxon>Hexapoda</taxon>
        <taxon>Insecta</taxon>
        <taxon>Pterygota</taxon>
        <taxon>Neoptera</taxon>
        <taxon>Endopterygota</taxon>
        <taxon>Lepidoptera</taxon>
        <taxon>Glossata</taxon>
        <taxon>Ditrysia</taxon>
        <taxon>Tineoidea</taxon>
        <taxon>Psychidae</taxon>
        <taxon>Oiketicinae</taxon>
        <taxon>Eumeta</taxon>
    </lineage>
</organism>
<dbReference type="EMBL" id="BGZK01000766">
    <property type="protein sequence ID" value="GBP59628.1"/>
    <property type="molecule type" value="Genomic_DNA"/>
</dbReference>
<dbReference type="Proteomes" id="UP000299102">
    <property type="component" value="Unassembled WGS sequence"/>
</dbReference>
<name>A0A4C1X762_EUMVA</name>
<evidence type="ECO:0000313" key="1">
    <source>
        <dbReference type="EMBL" id="GBP59628.1"/>
    </source>
</evidence>
<accession>A0A4C1X762</accession>
<keyword evidence="2" id="KW-1185">Reference proteome</keyword>
<gene>
    <name evidence="1" type="ORF">EVAR_45996_1</name>
</gene>
<reference evidence="1 2" key="1">
    <citation type="journal article" date="2019" name="Commun. Biol.">
        <title>The bagworm genome reveals a unique fibroin gene that provides high tensile strength.</title>
        <authorList>
            <person name="Kono N."/>
            <person name="Nakamura H."/>
            <person name="Ohtoshi R."/>
            <person name="Tomita M."/>
            <person name="Numata K."/>
            <person name="Arakawa K."/>
        </authorList>
    </citation>
    <scope>NUCLEOTIDE SEQUENCE [LARGE SCALE GENOMIC DNA]</scope>
</reference>